<evidence type="ECO:0000313" key="6">
    <source>
        <dbReference type="Proteomes" id="UP000045051"/>
    </source>
</evidence>
<dbReference type="EMBL" id="CDOI01000195">
    <property type="protein sequence ID" value="CEN49391.1"/>
    <property type="molecule type" value="Genomic_DNA"/>
</dbReference>
<dbReference type="CDD" id="cd00761">
    <property type="entry name" value="Glyco_tranf_GTA_type"/>
    <property type="match status" value="1"/>
</dbReference>
<evidence type="ECO:0000256" key="2">
    <source>
        <dbReference type="ARBA" id="ARBA00022676"/>
    </source>
</evidence>
<dbReference type="RefSeq" id="WP_042345303.1">
    <property type="nucleotide sequence ID" value="NZ_CDOH01000137.1"/>
</dbReference>
<dbReference type="Proteomes" id="UP000045051">
    <property type="component" value="Unassembled WGS sequence"/>
</dbReference>
<dbReference type="InterPro" id="IPR001173">
    <property type="entry name" value="Glyco_trans_2-like"/>
</dbReference>
<protein>
    <submittedName>
        <fullName evidence="5">Glycosyltransferase, group 2 family protein</fullName>
        <ecNumber evidence="5">2.4.-.-</ecNumber>
    </submittedName>
</protein>
<dbReference type="PANTHER" id="PTHR43630">
    <property type="entry name" value="POLY-BETA-1,6-N-ACETYL-D-GLUCOSAMINE SYNTHASE"/>
    <property type="match status" value="1"/>
</dbReference>
<organism evidence="5 6">
    <name type="scientific">Capnocytophaga canis</name>
    <dbReference type="NCBI Taxonomy" id="1848903"/>
    <lineage>
        <taxon>Bacteria</taxon>
        <taxon>Pseudomonadati</taxon>
        <taxon>Bacteroidota</taxon>
        <taxon>Flavobacteriia</taxon>
        <taxon>Flavobacteriales</taxon>
        <taxon>Flavobacteriaceae</taxon>
        <taxon>Capnocytophaga</taxon>
    </lineage>
</organism>
<evidence type="ECO:0000256" key="3">
    <source>
        <dbReference type="ARBA" id="ARBA00022679"/>
    </source>
</evidence>
<accession>A0A0B7IBS8</accession>
<keyword evidence="3 5" id="KW-0808">Transferase</keyword>
<keyword evidence="6" id="KW-1185">Reference proteome</keyword>
<feature type="domain" description="Glycosyltransferase 2-like" evidence="4">
    <location>
        <begin position="5"/>
        <end position="136"/>
    </location>
</feature>
<sequence length="286" mass="33118">MNFGIIIPAHNEANYIAQTLESLFNQTLLPTQIIVVDDASTDETPLILDKIRRKNPILEVIRKENTGKHLPGSKVVQTFNTGLPFLRKDIDIICKFDADLVFPTDYLATLQRHFLENSQLGMCGGFCYIEKNGTWELENLTNRDHLRGALKAYRKDCFSNIGGLPPAMGWDTIDELLARYFGWEVCTDSSLKVKHLKPTGTSYTLQARLLQGGVFYRLRYGFWLSLLASAKLASKKRKWQLFKDYLQGYFNAKREKQPYLVTYKQGHWIRNYRWKGVWKQLLKIKS</sequence>
<dbReference type="AlphaFoldDB" id="A0A0B7IBS8"/>
<proteinExistence type="inferred from homology"/>
<evidence type="ECO:0000256" key="1">
    <source>
        <dbReference type="ARBA" id="ARBA00006739"/>
    </source>
</evidence>
<name>A0A0B7IBS8_9FLAO</name>
<gene>
    <name evidence="5" type="ORF">CCAND38_80091</name>
</gene>
<comment type="similarity">
    <text evidence="1">Belongs to the glycosyltransferase 2 family.</text>
</comment>
<dbReference type="Pfam" id="PF00535">
    <property type="entry name" value="Glycos_transf_2"/>
    <property type="match status" value="1"/>
</dbReference>
<evidence type="ECO:0000313" key="5">
    <source>
        <dbReference type="EMBL" id="CEN49391.1"/>
    </source>
</evidence>
<dbReference type="PANTHER" id="PTHR43630:SF1">
    <property type="entry name" value="POLY-BETA-1,6-N-ACETYL-D-GLUCOSAMINE SYNTHASE"/>
    <property type="match status" value="1"/>
</dbReference>
<dbReference type="InterPro" id="IPR029044">
    <property type="entry name" value="Nucleotide-diphossugar_trans"/>
</dbReference>
<dbReference type="SUPFAM" id="SSF53448">
    <property type="entry name" value="Nucleotide-diphospho-sugar transferases"/>
    <property type="match status" value="1"/>
</dbReference>
<dbReference type="Gene3D" id="3.90.550.10">
    <property type="entry name" value="Spore Coat Polysaccharide Biosynthesis Protein SpsA, Chain A"/>
    <property type="match status" value="1"/>
</dbReference>
<reference evidence="5 6" key="1">
    <citation type="submission" date="2015-01" db="EMBL/GenBank/DDBJ databases">
        <authorList>
            <person name="MANFREDI Pablo"/>
        </authorList>
    </citation>
    <scope>NUCLEOTIDE SEQUENCE [LARGE SCALE GENOMIC DNA]</scope>
    <source>
        <strain evidence="5 6">CcD38</strain>
    </source>
</reference>
<dbReference type="EC" id="2.4.-.-" evidence="5"/>
<keyword evidence="2 5" id="KW-0328">Glycosyltransferase</keyword>
<dbReference type="GO" id="GO:0016757">
    <property type="term" value="F:glycosyltransferase activity"/>
    <property type="evidence" value="ECO:0007669"/>
    <property type="project" value="UniProtKB-KW"/>
</dbReference>
<evidence type="ECO:0000259" key="4">
    <source>
        <dbReference type="Pfam" id="PF00535"/>
    </source>
</evidence>